<reference evidence="1" key="1">
    <citation type="submission" date="2014-09" db="EMBL/GenBank/DDBJ databases">
        <authorList>
            <person name="Magalhaes I.L.F."/>
            <person name="Oliveira U."/>
            <person name="Santos F.R."/>
            <person name="Vidigal T.H.D.A."/>
            <person name="Brescovit A.D."/>
            <person name="Santos A.J."/>
        </authorList>
    </citation>
    <scope>NUCLEOTIDE SEQUENCE</scope>
    <source>
        <tissue evidence="1">Shoot tissue taken approximately 20 cm above the soil surface</tissue>
    </source>
</reference>
<dbReference type="EMBL" id="GBRH01273874">
    <property type="protein sequence ID" value="JAD24021.1"/>
    <property type="molecule type" value="Transcribed_RNA"/>
</dbReference>
<reference evidence="1" key="2">
    <citation type="journal article" date="2015" name="Data Brief">
        <title>Shoot transcriptome of the giant reed, Arundo donax.</title>
        <authorList>
            <person name="Barrero R.A."/>
            <person name="Guerrero F.D."/>
            <person name="Moolhuijzen P."/>
            <person name="Goolsby J.A."/>
            <person name="Tidwell J."/>
            <person name="Bellgard S.E."/>
            <person name="Bellgard M.I."/>
        </authorList>
    </citation>
    <scope>NUCLEOTIDE SEQUENCE</scope>
    <source>
        <tissue evidence="1">Shoot tissue taken approximately 20 cm above the soil surface</tissue>
    </source>
</reference>
<accession>A0A0A8YD49</accession>
<dbReference type="AlphaFoldDB" id="A0A0A8YD49"/>
<evidence type="ECO:0000313" key="1">
    <source>
        <dbReference type="EMBL" id="JAD24021.1"/>
    </source>
</evidence>
<name>A0A0A8YD49_ARUDO</name>
<protein>
    <submittedName>
        <fullName evidence="1">Uncharacterized protein</fullName>
    </submittedName>
</protein>
<proteinExistence type="predicted"/>
<sequence length="52" mass="6230">MKLEVNQRRSREPERTKGSWYVLVAQDRESRIQDSQPHTYQAAFHGQMELQI</sequence>
<organism evidence="1">
    <name type="scientific">Arundo donax</name>
    <name type="common">Giant reed</name>
    <name type="synonym">Donax arundinaceus</name>
    <dbReference type="NCBI Taxonomy" id="35708"/>
    <lineage>
        <taxon>Eukaryota</taxon>
        <taxon>Viridiplantae</taxon>
        <taxon>Streptophyta</taxon>
        <taxon>Embryophyta</taxon>
        <taxon>Tracheophyta</taxon>
        <taxon>Spermatophyta</taxon>
        <taxon>Magnoliopsida</taxon>
        <taxon>Liliopsida</taxon>
        <taxon>Poales</taxon>
        <taxon>Poaceae</taxon>
        <taxon>PACMAD clade</taxon>
        <taxon>Arundinoideae</taxon>
        <taxon>Arundineae</taxon>
        <taxon>Arundo</taxon>
    </lineage>
</organism>